<dbReference type="AlphaFoldDB" id="A0AAE1AS64"/>
<protein>
    <submittedName>
        <fullName evidence="2">Uncharacterized protein</fullName>
    </submittedName>
</protein>
<dbReference type="Proteomes" id="UP001283361">
    <property type="component" value="Unassembled WGS sequence"/>
</dbReference>
<accession>A0AAE1AS64</accession>
<name>A0AAE1AS64_9GAST</name>
<gene>
    <name evidence="2" type="ORF">RRG08_016578</name>
</gene>
<dbReference type="EMBL" id="JAWDGP010001282">
    <property type="protein sequence ID" value="KAK3793070.1"/>
    <property type="molecule type" value="Genomic_DNA"/>
</dbReference>
<evidence type="ECO:0000313" key="2">
    <source>
        <dbReference type="EMBL" id="KAK3793070.1"/>
    </source>
</evidence>
<organism evidence="2 3">
    <name type="scientific">Elysia crispata</name>
    <name type="common">lettuce slug</name>
    <dbReference type="NCBI Taxonomy" id="231223"/>
    <lineage>
        <taxon>Eukaryota</taxon>
        <taxon>Metazoa</taxon>
        <taxon>Spiralia</taxon>
        <taxon>Lophotrochozoa</taxon>
        <taxon>Mollusca</taxon>
        <taxon>Gastropoda</taxon>
        <taxon>Heterobranchia</taxon>
        <taxon>Euthyneura</taxon>
        <taxon>Panpulmonata</taxon>
        <taxon>Sacoglossa</taxon>
        <taxon>Placobranchoidea</taxon>
        <taxon>Plakobranchidae</taxon>
        <taxon>Elysia</taxon>
    </lineage>
</organism>
<keyword evidence="3" id="KW-1185">Reference proteome</keyword>
<reference evidence="2" key="1">
    <citation type="journal article" date="2023" name="G3 (Bethesda)">
        <title>A reference genome for the long-term kleptoplast-retaining sea slug Elysia crispata morphotype clarki.</title>
        <authorList>
            <person name="Eastman K.E."/>
            <person name="Pendleton A.L."/>
            <person name="Shaikh M.A."/>
            <person name="Suttiyut T."/>
            <person name="Ogas R."/>
            <person name="Tomko P."/>
            <person name="Gavelis G."/>
            <person name="Widhalm J.R."/>
            <person name="Wisecaver J.H."/>
        </authorList>
    </citation>
    <scope>NUCLEOTIDE SEQUENCE</scope>
    <source>
        <strain evidence="2">ECLA1</strain>
    </source>
</reference>
<feature type="region of interest" description="Disordered" evidence="1">
    <location>
        <begin position="1"/>
        <end position="20"/>
    </location>
</feature>
<proteinExistence type="predicted"/>
<sequence>MSQPQQLSHGEFLQSRDARTMEPDLPFLRELQRTMRSLQPPPARFHGNQIIYVPSKACHQPITFTLEDILTDTHSNVLMTDPFAYWIRRKNTAKRPSPLIV</sequence>
<evidence type="ECO:0000256" key="1">
    <source>
        <dbReference type="SAM" id="MobiDB-lite"/>
    </source>
</evidence>
<evidence type="ECO:0000313" key="3">
    <source>
        <dbReference type="Proteomes" id="UP001283361"/>
    </source>
</evidence>
<comment type="caution">
    <text evidence="2">The sequence shown here is derived from an EMBL/GenBank/DDBJ whole genome shotgun (WGS) entry which is preliminary data.</text>
</comment>